<dbReference type="Proteomes" id="UP000760860">
    <property type="component" value="Unassembled WGS sequence"/>
</dbReference>
<dbReference type="EMBL" id="RCMV01002068">
    <property type="protein sequence ID" value="KAG3204757.1"/>
    <property type="molecule type" value="Genomic_DNA"/>
</dbReference>
<keyword evidence="7" id="KW-1185">Reference proteome</keyword>
<evidence type="ECO:0000313" key="6">
    <source>
        <dbReference type="EMBL" id="RAW24200.1"/>
    </source>
</evidence>
<dbReference type="Proteomes" id="UP000735874">
    <property type="component" value="Unassembled WGS sequence"/>
</dbReference>
<evidence type="ECO:0000313" key="5">
    <source>
        <dbReference type="EMBL" id="KAG3204757.1"/>
    </source>
</evidence>
<dbReference type="Proteomes" id="UP000251314">
    <property type="component" value="Unassembled WGS sequence"/>
</dbReference>
<gene>
    <name evidence="6" type="ORF">PC110_g19371</name>
    <name evidence="1" type="ORF">PC113_g20802</name>
    <name evidence="2" type="ORF">PC115_g20595</name>
    <name evidence="3" type="ORF">PC117_g21200</name>
    <name evidence="4" type="ORF">PC118_g19223</name>
    <name evidence="5" type="ORF">PC129_g22401</name>
</gene>
<accession>A0A329RIF4</accession>
<reference evidence="6 7" key="1">
    <citation type="submission" date="2018-01" db="EMBL/GenBank/DDBJ databases">
        <title>Draft genome of the strawberry crown rot pathogen Phytophthora cactorum.</title>
        <authorList>
            <person name="Armitage A.D."/>
            <person name="Lysoe E."/>
            <person name="Nellist C.F."/>
            <person name="Harrison R.J."/>
            <person name="Brurberg M.B."/>
        </authorList>
    </citation>
    <scope>NUCLEOTIDE SEQUENCE [LARGE SCALE GENOMIC DNA]</scope>
    <source>
        <strain evidence="6 7">10300</strain>
    </source>
</reference>
<evidence type="ECO:0000313" key="7">
    <source>
        <dbReference type="Proteomes" id="UP000251314"/>
    </source>
</evidence>
<reference evidence="1" key="2">
    <citation type="submission" date="2018-10" db="EMBL/GenBank/DDBJ databases">
        <title>Effector identification in a new, highly contiguous assembly of the strawberry crown rot pathogen Phytophthora cactorum.</title>
        <authorList>
            <person name="Armitage A.D."/>
            <person name="Nellist C.F."/>
            <person name="Bates H."/>
            <person name="Vickerstaff R.J."/>
            <person name="Harrison R.J."/>
        </authorList>
    </citation>
    <scope>NUCLEOTIDE SEQUENCE</scope>
    <source>
        <strain evidence="1">15-7</strain>
        <strain evidence="2">4032</strain>
        <strain evidence="3">4040</strain>
        <strain evidence="4">P415</strain>
        <strain evidence="5">P421</strain>
    </source>
</reference>
<dbReference type="Proteomes" id="UP000697107">
    <property type="component" value="Unassembled WGS sequence"/>
</dbReference>
<dbReference type="EMBL" id="RCMK01001046">
    <property type="protein sequence ID" value="KAG2903736.1"/>
    <property type="molecule type" value="Genomic_DNA"/>
</dbReference>
<evidence type="ECO:0000313" key="2">
    <source>
        <dbReference type="EMBL" id="KAG2886702.1"/>
    </source>
</evidence>
<protein>
    <submittedName>
        <fullName evidence="6">Uncharacterized protein</fullName>
    </submittedName>
</protein>
<dbReference type="VEuPathDB" id="FungiDB:PC110_g19371"/>
<comment type="caution">
    <text evidence="6">The sequence shown here is derived from an EMBL/GenBank/DDBJ whole genome shotgun (WGS) entry which is preliminary data.</text>
</comment>
<sequence>MQINYLRLNYEYYVKTGGPIPKCLRRFTGVVNVFKRHDATLEAIFTRNKEAKEEKTVVETATTAYDEGSETETEDEFITDGTENVLLGPLPEYTSVVGYERSCGATSLSNHLFFFFCV</sequence>
<dbReference type="Proteomes" id="UP000774804">
    <property type="component" value="Unassembled WGS sequence"/>
</dbReference>
<dbReference type="EMBL" id="MJFZ01000920">
    <property type="protein sequence ID" value="RAW24200.1"/>
    <property type="molecule type" value="Genomic_DNA"/>
</dbReference>
<name>A0A329RIF4_9STRA</name>
<evidence type="ECO:0000313" key="3">
    <source>
        <dbReference type="EMBL" id="KAG2903736.1"/>
    </source>
</evidence>
<proteinExistence type="predicted"/>
<dbReference type="EMBL" id="RCMG01001251">
    <property type="protein sequence ID" value="KAG2832130.1"/>
    <property type="molecule type" value="Genomic_DNA"/>
</dbReference>
<evidence type="ECO:0000313" key="4">
    <source>
        <dbReference type="EMBL" id="KAG2966376.1"/>
    </source>
</evidence>
<dbReference type="EMBL" id="RCML01001022">
    <property type="protein sequence ID" value="KAG2966376.1"/>
    <property type="molecule type" value="Genomic_DNA"/>
</dbReference>
<organism evidence="6 7">
    <name type="scientific">Phytophthora cactorum</name>
    <dbReference type="NCBI Taxonomy" id="29920"/>
    <lineage>
        <taxon>Eukaryota</taxon>
        <taxon>Sar</taxon>
        <taxon>Stramenopiles</taxon>
        <taxon>Oomycota</taxon>
        <taxon>Peronosporomycetes</taxon>
        <taxon>Peronosporales</taxon>
        <taxon>Peronosporaceae</taxon>
        <taxon>Phytophthora</taxon>
    </lineage>
</organism>
<dbReference type="AlphaFoldDB" id="A0A329RIF4"/>
<dbReference type="Proteomes" id="UP000736787">
    <property type="component" value="Unassembled WGS sequence"/>
</dbReference>
<evidence type="ECO:0000313" key="1">
    <source>
        <dbReference type="EMBL" id="KAG2832130.1"/>
    </source>
</evidence>
<dbReference type="EMBL" id="RCMI01001322">
    <property type="protein sequence ID" value="KAG2886702.1"/>
    <property type="molecule type" value="Genomic_DNA"/>
</dbReference>